<evidence type="ECO:0000313" key="2">
    <source>
        <dbReference type="Proteomes" id="UP000033035"/>
    </source>
</evidence>
<proteinExistence type="predicted"/>
<organism evidence="1 2">
    <name type="scientific">Parabacteroides gordonii MS-1 = DSM 23371</name>
    <dbReference type="NCBI Taxonomy" id="1203610"/>
    <lineage>
        <taxon>Bacteria</taxon>
        <taxon>Pseudomonadati</taxon>
        <taxon>Bacteroidota</taxon>
        <taxon>Bacteroidia</taxon>
        <taxon>Bacteroidales</taxon>
        <taxon>Tannerellaceae</taxon>
        <taxon>Parabacteroides</taxon>
    </lineage>
</organism>
<dbReference type="HOGENOM" id="CLU_3202976_0_0_10"/>
<dbReference type="EMBL" id="AQHW01000031">
    <property type="protein sequence ID" value="KKB45726.1"/>
    <property type="molecule type" value="Genomic_DNA"/>
</dbReference>
<reference evidence="1 2" key="1">
    <citation type="submission" date="2013-04" db="EMBL/GenBank/DDBJ databases">
        <title>The Genome Sequence of Parabacteroides gordonii DSM 23371.</title>
        <authorList>
            <consortium name="The Broad Institute Genomics Platform"/>
            <person name="Earl A."/>
            <person name="Ward D."/>
            <person name="Feldgarden M."/>
            <person name="Gevers D."/>
            <person name="Martens E."/>
            <person name="Sakamoto M."/>
            <person name="Benno Y."/>
            <person name="Suzuki N."/>
            <person name="Matsunaga N."/>
            <person name="Koshihara K."/>
            <person name="Seki M."/>
            <person name="Komiya H."/>
            <person name="Walker B."/>
            <person name="Young S."/>
            <person name="Zeng Q."/>
            <person name="Gargeya S."/>
            <person name="Fitzgerald M."/>
            <person name="Haas B."/>
            <person name="Abouelleil A."/>
            <person name="Allen A.W."/>
            <person name="Alvarado L."/>
            <person name="Arachchi H.M."/>
            <person name="Berlin A.M."/>
            <person name="Chapman S.B."/>
            <person name="Gainer-Dewar J."/>
            <person name="Goldberg J."/>
            <person name="Griggs A."/>
            <person name="Gujja S."/>
            <person name="Hansen M."/>
            <person name="Howarth C."/>
            <person name="Imamovic A."/>
            <person name="Ireland A."/>
            <person name="Larimer J."/>
            <person name="McCowan C."/>
            <person name="Murphy C."/>
            <person name="Pearson M."/>
            <person name="Poon T.W."/>
            <person name="Priest M."/>
            <person name="Roberts A."/>
            <person name="Saif S."/>
            <person name="Shea T."/>
            <person name="Sisk P."/>
            <person name="Sykes S."/>
            <person name="Wortman J."/>
            <person name="Nusbaum C."/>
            <person name="Birren B."/>
        </authorList>
    </citation>
    <scope>NUCLEOTIDE SEQUENCE [LARGE SCALE GENOMIC DNA]</scope>
    <source>
        <strain evidence="1 2">MS-1</strain>
    </source>
</reference>
<dbReference type="STRING" id="1203610.HMPREF1536_05366"/>
<accession>A0A0F5IJL8</accession>
<sequence>MGIFTEQALKEYAEKYPDSRVALQEWTTIVKQSKWTNYDRKSGSI</sequence>
<name>A0A0F5IJL8_9BACT</name>
<gene>
    <name evidence="1" type="ORF">HMPREF1536_05366</name>
</gene>
<dbReference type="AlphaFoldDB" id="A0A0F5IJL8"/>
<comment type="caution">
    <text evidence="1">The sequence shown here is derived from an EMBL/GenBank/DDBJ whole genome shotgun (WGS) entry which is preliminary data.</text>
</comment>
<keyword evidence="2" id="KW-1185">Reference proteome</keyword>
<evidence type="ECO:0000313" key="1">
    <source>
        <dbReference type="EMBL" id="KKB45726.1"/>
    </source>
</evidence>
<protein>
    <submittedName>
        <fullName evidence="1">Uncharacterized protein</fullName>
    </submittedName>
</protein>
<dbReference type="Proteomes" id="UP000033035">
    <property type="component" value="Unassembled WGS sequence"/>
</dbReference>